<dbReference type="Proteomes" id="UP000033340">
    <property type="component" value="Segment"/>
</dbReference>
<protein>
    <recommendedName>
        <fullName evidence="3">Phage protein</fullName>
    </recommendedName>
</protein>
<evidence type="ECO:0008006" key="3">
    <source>
        <dbReference type="Google" id="ProtNLM"/>
    </source>
</evidence>
<evidence type="ECO:0000313" key="2">
    <source>
        <dbReference type="Proteomes" id="UP000033340"/>
    </source>
</evidence>
<reference evidence="2" key="2">
    <citation type="submission" date="2015-03" db="EMBL/GenBank/DDBJ databases">
        <title>Additive effect of two phages aimed for phage therapy.</title>
        <authorList>
            <person name="Khalifa L."/>
            <person name="Beyth N."/>
            <person name="Hazan R."/>
        </authorList>
    </citation>
    <scope>NUCLEOTIDE SEQUENCE [LARGE SCALE GENOMIC DNA]</scope>
</reference>
<proteinExistence type="predicted"/>
<sequence>MAKETEKVVKKEVKKEQPKKPKGYVHVDTFLDYAKVLYGLNKYQVAGFRALMAGREYQHEDADFVPFLEKYIGKEVK</sequence>
<dbReference type="RefSeq" id="YP_009219872.2">
    <property type="nucleotide sequence ID" value="NC_029026.1"/>
</dbReference>
<dbReference type="EMBL" id="KR049063">
    <property type="protein sequence ID" value="AKC05141.2"/>
    <property type="molecule type" value="Genomic_DNA"/>
</dbReference>
<dbReference type="GeneID" id="26646028"/>
<reference evidence="1 2" key="1">
    <citation type="journal article" date="2015" name="Genome Announc.">
        <title>Complete Genome Sequence of Enterococcus Bacteriophage EFLK1.</title>
        <authorList>
            <person name="Khalifa L."/>
            <person name="Coppenhagen-Glazer S."/>
            <person name="Shlezinger M."/>
            <person name="Kott-Gutkowski M."/>
            <person name="Adini O."/>
            <person name="Beyth N."/>
            <person name="Hazan R."/>
        </authorList>
    </citation>
    <scope>NUCLEOTIDE SEQUENCE [LARGE SCALE GENOMIC DNA]</scope>
</reference>
<dbReference type="KEGG" id="vg:26646028"/>
<evidence type="ECO:0000313" key="1">
    <source>
        <dbReference type="EMBL" id="AKC05141.2"/>
    </source>
</evidence>
<name>A0A0E3TB97_9CAUD</name>
<accession>A0A0E3TB97</accession>
<organism evidence="1 2">
    <name type="scientific">Enterococcus phage EFLK1</name>
    <dbReference type="NCBI Taxonomy" id="1640885"/>
    <lineage>
        <taxon>Viruses</taxon>
        <taxon>Duplodnaviria</taxon>
        <taxon>Heunggongvirae</taxon>
        <taxon>Uroviricota</taxon>
        <taxon>Caudoviricetes</taxon>
        <taxon>Herelleviridae</taxon>
        <taxon>Brockvirinae</taxon>
        <taxon>Kochikohdavirus</taxon>
        <taxon>Kochikohdavirus EFLK1</taxon>
    </lineage>
</organism>
<keyword evidence="2" id="KW-1185">Reference proteome</keyword>